<protein>
    <recommendedName>
        <fullName evidence="1">DUF1902 domain-containing protein</fullName>
    </recommendedName>
</protein>
<dbReference type="InterPro" id="IPR015066">
    <property type="entry name" value="DUF1902"/>
</dbReference>
<dbReference type="SUPFAM" id="SSF143100">
    <property type="entry name" value="TTHA1013/TTHA0281-like"/>
    <property type="match status" value="1"/>
</dbReference>
<reference evidence="2 3" key="1">
    <citation type="journal article" date="2017" name="Front. Microbiol.">
        <title>Genome Sequence of Desulfurella amilsii Strain TR1 and Comparative Genomics of Desulfurellaceae Family.</title>
        <authorList>
            <person name="Florentino A.P."/>
            <person name="Stams A.J."/>
            <person name="Sanchez-Andrea I."/>
        </authorList>
    </citation>
    <scope>NUCLEOTIDE SEQUENCE [LARGE SCALE GENOMIC DNA]</scope>
    <source>
        <strain evidence="2 3">TR1</strain>
    </source>
</reference>
<comment type="caution">
    <text evidence="2">The sequence shown here is derived from an EMBL/GenBank/DDBJ whole genome shotgun (WGS) entry which is preliminary data.</text>
</comment>
<dbReference type="Pfam" id="PF08972">
    <property type="entry name" value="DUF1902"/>
    <property type="match status" value="1"/>
</dbReference>
<dbReference type="RefSeq" id="WP_086033586.1">
    <property type="nucleotide sequence ID" value="NZ_MDSU01000018.1"/>
</dbReference>
<evidence type="ECO:0000313" key="2">
    <source>
        <dbReference type="EMBL" id="OSS41325.1"/>
    </source>
</evidence>
<dbReference type="STRING" id="1562698.DESAMIL20_878"/>
<dbReference type="EMBL" id="MDSU01000018">
    <property type="protein sequence ID" value="OSS41325.1"/>
    <property type="molecule type" value="Genomic_DNA"/>
</dbReference>
<dbReference type="InterPro" id="IPR035069">
    <property type="entry name" value="TTHA1013/TTHA0281-like"/>
</dbReference>
<name>A0A1X4XUX0_9BACT</name>
<sequence>MEKFIKIKIEWLPEGLYLANPDDIQGLIAQGRTIEETIEIARDVAKKLFELQNQSFDEKEVIKVSLHKRVDKYNLCVV</sequence>
<dbReference type="Gene3D" id="3.30.2390.10">
    <property type="entry name" value="TTHA1013-like"/>
    <property type="match status" value="1"/>
</dbReference>
<accession>A0A1X4XUX0</accession>
<organism evidence="2 3">
    <name type="scientific">Desulfurella amilsii</name>
    <dbReference type="NCBI Taxonomy" id="1562698"/>
    <lineage>
        <taxon>Bacteria</taxon>
        <taxon>Pseudomonadati</taxon>
        <taxon>Campylobacterota</taxon>
        <taxon>Desulfurellia</taxon>
        <taxon>Desulfurellales</taxon>
        <taxon>Desulfurellaceae</taxon>
        <taxon>Desulfurella</taxon>
    </lineage>
</organism>
<keyword evidence="3" id="KW-1185">Reference proteome</keyword>
<proteinExistence type="predicted"/>
<evidence type="ECO:0000313" key="3">
    <source>
        <dbReference type="Proteomes" id="UP000194141"/>
    </source>
</evidence>
<feature type="domain" description="DUF1902" evidence="1">
    <location>
        <begin position="6"/>
        <end position="57"/>
    </location>
</feature>
<dbReference type="AlphaFoldDB" id="A0A1X4XUX0"/>
<dbReference type="Proteomes" id="UP000194141">
    <property type="component" value="Unassembled WGS sequence"/>
</dbReference>
<evidence type="ECO:0000259" key="1">
    <source>
        <dbReference type="Pfam" id="PF08972"/>
    </source>
</evidence>
<gene>
    <name evidence="2" type="ORF">DESAMIL20_878</name>
</gene>
<dbReference type="OrthoDB" id="5421907at2"/>